<sequence length="55" mass="5548">MCLLLFPSQADGVLVALEGGDSSQPAGVVLNSVGISGDAPRTLKQLLGPASFGRH</sequence>
<accession>A0A4Z2EEG7</accession>
<evidence type="ECO:0000313" key="1">
    <source>
        <dbReference type="EMBL" id="TNN27145.1"/>
    </source>
</evidence>
<reference evidence="1 2" key="1">
    <citation type="submission" date="2019-03" db="EMBL/GenBank/DDBJ databases">
        <title>First draft genome of Liparis tanakae, snailfish: a comprehensive survey of snailfish specific genes.</title>
        <authorList>
            <person name="Kim W."/>
            <person name="Song I."/>
            <person name="Jeong J.-H."/>
            <person name="Kim D."/>
            <person name="Kim S."/>
            <person name="Ryu S."/>
            <person name="Song J.Y."/>
            <person name="Lee S.K."/>
        </authorList>
    </citation>
    <scope>NUCLEOTIDE SEQUENCE [LARGE SCALE GENOMIC DNA]</scope>
    <source>
        <tissue evidence="1">Muscle</tissue>
    </source>
</reference>
<gene>
    <name evidence="1" type="ORF">EYF80_062712</name>
</gene>
<name>A0A4Z2EEG7_9TELE</name>
<organism evidence="1 2">
    <name type="scientific">Liparis tanakae</name>
    <name type="common">Tanaka's snailfish</name>
    <dbReference type="NCBI Taxonomy" id="230148"/>
    <lineage>
        <taxon>Eukaryota</taxon>
        <taxon>Metazoa</taxon>
        <taxon>Chordata</taxon>
        <taxon>Craniata</taxon>
        <taxon>Vertebrata</taxon>
        <taxon>Euteleostomi</taxon>
        <taxon>Actinopterygii</taxon>
        <taxon>Neopterygii</taxon>
        <taxon>Teleostei</taxon>
        <taxon>Neoteleostei</taxon>
        <taxon>Acanthomorphata</taxon>
        <taxon>Eupercaria</taxon>
        <taxon>Perciformes</taxon>
        <taxon>Cottioidei</taxon>
        <taxon>Cottales</taxon>
        <taxon>Liparidae</taxon>
        <taxon>Liparis</taxon>
    </lineage>
</organism>
<dbReference type="AlphaFoldDB" id="A0A4Z2EEG7"/>
<proteinExistence type="predicted"/>
<dbReference type="EMBL" id="SRLO01008799">
    <property type="protein sequence ID" value="TNN27145.1"/>
    <property type="molecule type" value="Genomic_DNA"/>
</dbReference>
<comment type="caution">
    <text evidence="1">The sequence shown here is derived from an EMBL/GenBank/DDBJ whole genome shotgun (WGS) entry which is preliminary data.</text>
</comment>
<keyword evidence="2" id="KW-1185">Reference proteome</keyword>
<evidence type="ECO:0000313" key="2">
    <source>
        <dbReference type="Proteomes" id="UP000314294"/>
    </source>
</evidence>
<protein>
    <submittedName>
        <fullName evidence="1">Uncharacterized protein</fullName>
    </submittedName>
</protein>
<dbReference type="Proteomes" id="UP000314294">
    <property type="component" value="Unassembled WGS sequence"/>
</dbReference>